<dbReference type="GO" id="GO:0016747">
    <property type="term" value="F:acyltransferase activity, transferring groups other than amino-acyl groups"/>
    <property type="evidence" value="ECO:0007669"/>
    <property type="project" value="InterPro"/>
</dbReference>
<feature type="domain" description="N-acetyltransferase" evidence="1">
    <location>
        <begin position="5"/>
        <end position="171"/>
    </location>
</feature>
<keyword evidence="2" id="KW-0808">Transferase</keyword>
<reference evidence="2 3" key="1">
    <citation type="submission" date="2018-05" db="EMBL/GenBank/DDBJ databases">
        <title>Streptomyces venezuelae.</title>
        <authorList>
            <person name="Kim W."/>
            <person name="Lee N."/>
            <person name="Cho B.-K."/>
        </authorList>
    </citation>
    <scope>NUCLEOTIDE SEQUENCE [LARGE SCALE GENOMIC DNA]</scope>
    <source>
        <strain evidence="2 3">ATCC 14585</strain>
    </source>
</reference>
<dbReference type="InterPro" id="IPR016181">
    <property type="entry name" value="Acyl_CoA_acyltransferase"/>
</dbReference>
<dbReference type="SUPFAM" id="SSF55729">
    <property type="entry name" value="Acyl-CoA N-acyltransferases (Nat)"/>
    <property type="match status" value="1"/>
</dbReference>
<evidence type="ECO:0000313" key="2">
    <source>
        <dbReference type="EMBL" id="QES41262.1"/>
    </source>
</evidence>
<protein>
    <submittedName>
        <fullName evidence="2">N-acetyltransferase</fullName>
    </submittedName>
</protein>
<dbReference type="Proteomes" id="UP000324015">
    <property type="component" value="Chromosome"/>
</dbReference>
<sequence>MTAQLTCRRADMDDATTLAGLYEDVVRRLRDHGIDQWKSGAKDERHFERVIDSATAEVWLAYDGSGPLGAYELWWSDEQAWGAQPPVAGYVHRLMARPGAPAGTGRALLRDAEHRIAAAGRELSRLDVMVTSPRLRTYYEEAGYAVVGELMDKLAADGTPYGVLLMERPLGHEGQGAQGGQGG</sequence>
<dbReference type="InterPro" id="IPR000182">
    <property type="entry name" value="GNAT_dom"/>
</dbReference>
<gene>
    <name evidence="2" type="ORF">DEJ49_09750</name>
</gene>
<accession>A0A5P2CES8</accession>
<dbReference type="Gene3D" id="3.40.630.30">
    <property type="match status" value="1"/>
</dbReference>
<name>A0A5P2CES8_STRVZ</name>
<organism evidence="2 3">
    <name type="scientific">Streptomyces venezuelae</name>
    <dbReference type="NCBI Taxonomy" id="54571"/>
    <lineage>
        <taxon>Bacteria</taxon>
        <taxon>Bacillati</taxon>
        <taxon>Actinomycetota</taxon>
        <taxon>Actinomycetes</taxon>
        <taxon>Kitasatosporales</taxon>
        <taxon>Streptomycetaceae</taxon>
        <taxon>Streptomyces</taxon>
    </lineage>
</organism>
<dbReference type="RefSeq" id="WP_150183767.1">
    <property type="nucleotide sequence ID" value="NZ_CP029191.1"/>
</dbReference>
<evidence type="ECO:0000313" key="3">
    <source>
        <dbReference type="Proteomes" id="UP000324015"/>
    </source>
</evidence>
<dbReference type="EMBL" id="CP029191">
    <property type="protein sequence ID" value="QES41262.1"/>
    <property type="molecule type" value="Genomic_DNA"/>
</dbReference>
<proteinExistence type="predicted"/>
<dbReference type="PROSITE" id="PS51186">
    <property type="entry name" value="GNAT"/>
    <property type="match status" value="1"/>
</dbReference>
<dbReference type="AlphaFoldDB" id="A0A5P2CES8"/>
<evidence type="ECO:0000259" key="1">
    <source>
        <dbReference type="PROSITE" id="PS51186"/>
    </source>
</evidence>